<dbReference type="Pfam" id="PF00106">
    <property type="entry name" value="adh_short"/>
    <property type="match status" value="1"/>
</dbReference>
<dbReference type="STRING" id="1093900.A0A507B468"/>
<keyword evidence="3" id="KW-0560">Oxidoreductase</keyword>
<reference evidence="4 5" key="1">
    <citation type="submission" date="2019-06" db="EMBL/GenBank/DDBJ databases">
        <title>Draft genome sequence of the filamentous fungus Phialemoniopsis curvata isolated from diesel fuel.</title>
        <authorList>
            <person name="Varaljay V.A."/>
            <person name="Lyon W.J."/>
            <person name="Crouch A.L."/>
            <person name="Drake C.E."/>
            <person name="Hollomon J.M."/>
            <person name="Nadeau L.J."/>
            <person name="Nunn H.S."/>
            <person name="Stevenson B.S."/>
            <person name="Bojanowski C.L."/>
            <person name="Crookes-Goodson W.J."/>
        </authorList>
    </citation>
    <scope>NUCLEOTIDE SEQUENCE [LARGE SCALE GENOMIC DNA]</scope>
    <source>
        <strain evidence="4 5">D216</strain>
    </source>
</reference>
<comment type="similarity">
    <text evidence="1">Belongs to the short-chain dehydrogenases/reductases (SDR) family.</text>
</comment>
<evidence type="ECO:0000313" key="4">
    <source>
        <dbReference type="EMBL" id="TPX14633.1"/>
    </source>
</evidence>
<dbReference type="InParanoid" id="A0A507B468"/>
<accession>A0A507B468</accession>
<dbReference type="InterPro" id="IPR002347">
    <property type="entry name" value="SDR_fam"/>
</dbReference>
<dbReference type="RefSeq" id="XP_030996344.1">
    <property type="nucleotide sequence ID" value="XM_031139834.1"/>
</dbReference>
<dbReference type="PANTHER" id="PTHR24320:SF252">
    <property type="entry name" value="DEHYDROGENASE_REDUCTASE FAMILY PROTEIN, PUTATIVE (AFU_ORTHOLOGUE AFUA_3G08550)-RELATED"/>
    <property type="match status" value="1"/>
</dbReference>
<keyword evidence="2" id="KW-0521">NADP</keyword>
<dbReference type="Proteomes" id="UP000319257">
    <property type="component" value="Unassembled WGS sequence"/>
</dbReference>
<dbReference type="OrthoDB" id="542013at2759"/>
<dbReference type="GeneID" id="41972772"/>
<evidence type="ECO:0000313" key="5">
    <source>
        <dbReference type="Proteomes" id="UP000319257"/>
    </source>
</evidence>
<evidence type="ECO:0000256" key="1">
    <source>
        <dbReference type="ARBA" id="ARBA00006484"/>
    </source>
</evidence>
<evidence type="ECO:0000256" key="2">
    <source>
        <dbReference type="ARBA" id="ARBA00022857"/>
    </source>
</evidence>
<proteinExistence type="inferred from homology"/>
<dbReference type="SUPFAM" id="SSF51735">
    <property type="entry name" value="NAD(P)-binding Rossmann-fold domains"/>
    <property type="match status" value="1"/>
</dbReference>
<keyword evidence="5" id="KW-1185">Reference proteome</keyword>
<dbReference type="PRINTS" id="PR00081">
    <property type="entry name" value="GDHRDH"/>
</dbReference>
<dbReference type="AlphaFoldDB" id="A0A507B468"/>
<evidence type="ECO:0000256" key="3">
    <source>
        <dbReference type="ARBA" id="ARBA00023002"/>
    </source>
</evidence>
<name>A0A507B468_9PEZI</name>
<dbReference type="InterPro" id="IPR036291">
    <property type="entry name" value="NAD(P)-bd_dom_sf"/>
</dbReference>
<dbReference type="GO" id="GO:0016491">
    <property type="term" value="F:oxidoreductase activity"/>
    <property type="evidence" value="ECO:0007669"/>
    <property type="project" value="UniProtKB-KW"/>
</dbReference>
<dbReference type="EMBL" id="SKBQ01000027">
    <property type="protein sequence ID" value="TPX14633.1"/>
    <property type="molecule type" value="Genomic_DNA"/>
</dbReference>
<organism evidence="4 5">
    <name type="scientific">Thyridium curvatum</name>
    <dbReference type="NCBI Taxonomy" id="1093900"/>
    <lineage>
        <taxon>Eukaryota</taxon>
        <taxon>Fungi</taxon>
        <taxon>Dikarya</taxon>
        <taxon>Ascomycota</taxon>
        <taxon>Pezizomycotina</taxon>
        <taxon>Sordariomycetes</taxon>
        <taxon>Sordariomycetidae</taxon>
        <taxon>Thyridiales</taxon>
        <taxon>Thyridiaceae</taxon>
        <taxon>Thyridium</taxon>
    </lineage>
</organism>
<dbReference type="Gene3D" id="3.40.50.720">
    <property type="entry name" value="NAD(P)-binding Rossmann-like Domain"/>
    <property type="match status" value="1"/>
</dbReference>
<dbReference type="PANTHER" id="PTHR24320">
    <property type="entry name" value="RETINOL DEHYDROGENASE"/>
    <property type="match status" value="1"/>
</dbReference>
<gene>
    <name evidence="4" type="ORF">E0L32_005325</name>
</gene>
<sequence length="328" mass="35727">MAILTSLYGGLNVLYSNLFVTLPIPEEAPDLSEQTIIVTGSNTGLGYETSQHLLRLGVGKLIMGVRNLDKGEKARIELLKATKRSLDTIEVWQVDSESYDSVKKFADRANNLPRLDAVLANAGILTNHFSLSQGNEKTVTVNVISVFLLGLLLLPKLRSAPSAGRFVVPNSALHYIAHTKEIVPTKNKTIFDRLNDPEQSDMANRYSLSKLLVLYVVRELAERTKLSVKGDVIFNTPNPSYCKSGLLNEPGNTAPLDFMARTTEMGSRAILNGVLAGPESNGHYLNNCHVSCPAAHVTNKTGSQIQKAFVDELLEKLEVISPGISASL</sequence>
<comment type="caution">
    <text evidence="4">The sequence shown here is derived from an EMBL/GenBank/DDBJ whole genome shotgun (WGS) entry which is preliminary data.</text>
</comment>
<protein>
    <submittedName>
        <fullName evidence="4">Uncharacterized protein</fullName>
    </submittedName>
</protein>